<dbReference type="EMBL" id="LHPF02000026">
    <property type="protein sequence ID" value="PSC69522.1"/>
    <property type="molecule type" value="Genomic_DNA"/>
</dbReference>
<dbReference type="Proteomes" id="UP000239649">
    <property type="component" value="Unassembled WGS sequence"/>
</dbReference>
<dbReference type="AlphaFoldDB" id="A0A2P6V612"/>
<reference evidence="1 2" key="1">
    <citation type="journal article" date="2018" name="Plant J.">
        <title>Genome sequences of Chlorella sorokiniana UTEX 1602 and Micractinium conductrix SAG 241.80: implications to maltose excretion by a green alga.</title>
        <authorList>
            <person name="Arriola M.B."/>
            <person name="Velmurugan N."/>
            <person name="Zhang Y."/>
            <person name="Plunkett M.H."/>
            <person name="Hondzo H."/>
            <person name="Barney B.M."/>
        </authorList>
    </citation>
    <scope>NUCLEOTIDE SEQUENCE [LARGE SCALE GENOMIC DNA]</scope>
    <source>
        <strain evidence="1 2">SAG 241.80</strain>
    </source>
</reference>
<gene>
    <name evidence="1" type="ORF">C2E20_7014</name>
</gene>
<keyword evidence="2" id="KW-1185">Reference proteome</keyword>
<accession>A0A2P6V612</accession>
<evidence type="ECO:0000313" key="2">
    <source>
        <dbReference type="Proteomes" id="UP000239649"/>
    </source>
</evidence>
<protein>
    <submittedName>
        <fullName evidence="1">Uncharacterized protein</fullName>
    </submittedName>
</protein>
<evidence type="ECO:0000313" key="1">
    <source>
        <dbReference type="EMBL" id="PSC69522.1"/>
    </source>
</evidence>
<name>A0A2P6V612_9CHLO</name>
<comment type="caution">
    <text evidence="1">The sequence shown here is derived from an EMBL/GenBank/DDBJ whole genome shotgun (WGS) entry which is preliminary data.</text>
</comment>
<proteinExistence type="predicted"/>
<sequence length="292" mass="30392">MGPRPVLSYEEEELLDCETPLAAYWLKEEHHPLQECVRPQDVQQWCYPLSGSEPSQMPDVHRLLEIHRLAEAAADALLLGQSLLPYDESALLGLWPALLRLTAGAPGTATSMAASPFAAVAACTVLAQRAAASHAAAEQHTLRFPPVAQQAQQPRATACTFELAAPPAGPAATAELQVFAQQLVRGVEQSSKEALEEALSDLSALPGGAAINMVRRSIEGGAGALPAALPLPGGVQGGAQSGMLTPMRSLMMRRASTGGCSRAGSGLPVLALSSTSTPDISLRGSLTVPDNP</sequence>
<organism evidence="1 2">
    <name type="scientific">Micractinium conductrix</name>
    <dbReference type="NCBI Taxonomy" id="554055"/>
    <lineage>
        <taxon>Eukaryota</taxon>
        <taxon>Viridiplantae</taxon>
        <taxon>Chlorophyta</taxon>
        <taxon>core chlorophytes</taxon>
        <taxon>Trebouxiophyceae</taxon>
        <taxon>Chlorellales</taxon>
        <taxon>Chlorellaceae</taxon>
        <taxon>Chlorella clade</taxon>
        <taxon>Micractinium</taxon>
    </lineage>
</organism>